<evidence type="ECO:0000313" key="2">
    <source>
        <dbReference type="EMBL" id="KFI97840.1"/>
    </source>
</evidence>
<comment type="caution">
    <text evidence="2">The sequence shown here is derived from an EMBL/GenBank/DDBJ whole genome shotgun (WGS) entry which is preliminary data.</text>
</comment>
<keyword evidence="3" id="KW-1185">Reference proteome</keyword>
<sequence length="63" mass="7304">MPVRILGEKTGNYTPAKPATHPRRTDPATLRLMLAMTDDINRYRQGDPHRQPHETINHKEETE</sequence>
<protein>
    <submittedName>
        <fullName evidence="2">Uncharacterized protein</fullName>
    </submittedName>
</protein>
<proteinExistence type="predicted"/>
<gene>
    <name evidence="2" type="ORF">BSTEL_0651</name>
</gene>
<dbReference type="RefSeq" id="WP_034527640.1">
    <property type="nucleotide sequence ID" value="NZ_JGZP01000011.1"/>
</dbReference>
<dbReference type="Proteomes" id="UP000029004">
    <property type="component" value="Unassembled WGS sequence"/>
</dbReference>
<feature type="region of interest" description="Disordered" evidence="1">
    <location>
        <begin position="1"/>
        <end position="26"/>
    </location>
</feature>
<dbReference type="AlphaFoldDB" id="A0A087DQP0"/>
<reference evidence="2 3" key="1">
    <citation type="submission" date="2014-03" db="EMBL/GenBank/DDBJ databases">
        <title>Genomics of Bifidobacteria.</title>
        <authorList>
            <person name="Ventura M."/>
            <person name="Milani C."/>
            <person name="Lugli G.A."/>
        </authorList>
    </citation>
    <scope>NUCLEOTIDE SEQUENCE [LARGE SCALE GENOMIC DNA]</scope>
    <source>
        <strain evidence="2 3">DSM 23968</strain>
    </source>
</reference>
<dbReference type="EMBL" id="JGZP01000011">
    <property type="protein sequence ID" value="KFI97840.1"/>
    <property type="molecule type" value="Genomic_DNA"/>
</dbReference>
<accession>A0A087DQP0</accession>
<dbReference type="STRING" id="762211.BSTEL_0651"/>
<feature type="region of interest" description="Disordered" evidence="1">
    <location>
        <begin position="43"/>
        <end position="63"/>
    </location>
</feature>
<evidence type="ECO:0000313" key="3">
    <source>
        <dbReference type="Proteomes" id="UP000029004"/>
    </source>
</evidence>
<organism evidence="2 3">
    <name type="scientific">Bifidobacterium stellenboschense</name>
    <dbReference type="NCBI Taxonomy" id="762211"/>
    <lineage>
        <taxon>Bacteria</taxon>
        <taxon>Bacillati</taxon>
        <taxon>Actinomycetota</taxon>
        <taxon>Actinomycetes</taxon>
        <taxon>Bifidobacteriales</taxon>
        <taxon>Bifidobacteriaceae</taxon>
        <taxon>Bifidobacterium</taxon>
    </lineage>
</organism>
<evidence type="ECO:0000256" key="1">
    <source>
        <dbReference type="SAM" id="MobiDB-lite"/>
    </source>
</evidence>
<name>A0A087DQP0_9BIFI</name>